<keyword evidence="2" id="KW-1185">Reference proteome</keyword>
<gene>
    <name evidence="1" type="ORF">V6N11_040042</name>
</gene>
<evidence type="ECO:0008006" key="3">
    <source>
        <dbReference type="Google" id="ProtNLM"/>
    </source>
</evidence>
<sequence length="168" mass="19346">MTNLRNSNGDRWLVIGDSNVVSSQDEKIGGVPFNLNDARSYFDFVDTLGLIDLSIAGGTFTCFFPKAIALLDIALESDHAPLIVFLKGLKRKYRKDFKFESKWLMEEDCTSTVRDSWIPISQSRNSQRFGSKLRRTEFSLIRWSKLKFRVNNHRKMGLQTKIKSFQGK</sequence>
<reference evidence="1 2" key="1">
    <citation type="journal article" date="2024" name="G3 (Bethesda)">
        <title>Genome assembly of Hibiscus sabdariffa L. provides insights into metabolisms of medicinal natural products.</title>
        <authorList>
            <person name="Kim T."/>
        </authorList>
    </citation>
    <scope>NUCLEOTIDE SEQUENCE [LARGE SCALE GENOMIC DNA]</scope>
    <source>
        <strain evidence="1">TK-2024</strain>
        <tissue evidence="1">Old leaves</tissue>
    </source>
</reference>
<dbReference type="EMBL" id="JBBPBN010000022">
    <property type="protein sequence ID" value="KAK9011971.1"/>
    <property type="molecule type" value="Genomic_DNA"/>
</dbReference>
<evidence type="ECO:0000313" key="1">
    <source>
        <dbReference type="EMBL" id="KAK9011971.1"/>
    </source>
</evidence>
<comment type="caution">
    <text evidence="1">The sequence shown here is derived from an EMBL/GenBank/DDBJ whole genome shotgun (WGS) entry which is preliminary data.</text>
</comment>
<evidence type="ECO:0000313" key="2">
    <source>
        <dbReference type="Proteomes" id="UP001396334"/>
    </source>
</evidence>
<name>A0ABR2RGB2_9ROSI</name>
<organism evidence="1 2">
    <name type="scientific">Hibiscus sabdariffa</name>
    <name type="common">roselle</name>
    <dbReference type="NCBI Taxonomy" id="183260"/>
    <lineage>
        <taxon>Eukaryota</taxon>
        <taxon>Viridiplantae</taxon>
        <taxon>Streptophyta</taxon>
        <taxon>Embryophyta</taxon>
        <taxon>Tracheophyta</taxon>
        <taxon>Spermatophyta</taxon>
        <taxon>Magnoliopsida</taxon>
        <taxon>eudicotyledons</taxon>
        <taxon>Gunneridae</taxon>
        <taxon>Pentapetalae</taxon>
        <taxon>rosids</taxon>
        <taxon>malvids</taxon>
        <taxon>Malvales</taxon>
        <taxon>Malvaceae</taxon>
        <taxon>Malvoideae</taxon>
        <taxon>Hibiscus</taxon>
    </lineage>
</organism>
<dbReference type="Proteomes" id="UP001396334">
    <property type="component" value="Unassembled WGS sequence"/>
</dbReference>
<protein>
    <recommendedName>
        <fullName evidence="3">RNA-directed DNA polymerase, eukaryota</fullName>
    </recommendedName>
</protein>
<dbReference type="InterPro" id="IPR036691">
    <property type="entry name" value="Endo/exonu/phosph_ase_sf"/>
</dbReference>
<accession>A0ABR2RGB2</accession>
<dbReference type="SUPFAM" id="SSF56219">
    <property type="entry name" value="DNase I-like"/>
    <property type="match status" value="1"/>
</dbReference>
<proteinExistence type="predicted"/>